<organism evidence="1 2">
    <name type="scientific">Flavobacterium circumlabens</name>
    <dbReference type="NCBI Taxonomy" id="2133765"/>
    <lineage>
        <taxon>Bacteria</taxon>
        <taxon>Pseudomonadati</taxon>
        <taxon>Bacteroidota</taxon>
        <taxon>Flavobacteriia</taxon>
        <taxon>Flavobacteriales</taxon>
        <taxon>Flavobacteriaceae</taxon>
        <taxon>Flavobacterium</taxon>
    </lineage>
</organism>
<evidence type="ECO:0008006" key="3">
    <source>
        <dbReference type="Google" id="ProtNLM"/>
    </source>
</evidence>
<sequence>YAEITLAKDLTFKTNFAYDKYLYDYYNYASNEVGYASSVGGRISQDRDVTTASTITNSLNYKKSFGDHNFSADVLQEAYQYKIDAFGAQGEKFLPGV</sequence>
<protein>
    <recommendedName>
        <fullName evidence="3">TonB-dependent receptor</fullName>
    </recommendedName>
</protein>
<name>A0A4Y7U1X8_9FLAO</name>
<evidence type="ECO:0000313" key="1">
    <source>
        <dbReference type="EMBL" id="TEB40437.1"/>
    </source>
</evidence>
<dbReference type="RefSeq" id="WP_170208215.1">
    <property type="nucleotide sequence ID" value="NZ_QWDN01001307.1"/>
</dbReference>
<proteinExistence type="predicted"/>
<gene>
    <name evidence="1" type="ORF">D0809_30610</name>
</gene>
<reference evidence="1 2" key="1">
    <citation type="journal article" date="2018" name="Syst. Appl. Microbiol.">
        <title>Flavobacterium circumlabens sp. nov. and Flavobacterium cupreum sp. nov., two psychrotrophic species isolated from Antarctic environmental samples.</title>
        <authorList>
            <person name="Kralova S."/>
            <person name="Busse H.J."/>
            <person name="Svec P."/>
            <person name="Maslanova I."/>
            <person name="Stankova E."/>
            <person name="Bartak M."/>
            <person name="Sedlacek I."/>
        </authorList>
    </citation>
    <scope>NUCLEOTIDE SEQUENCE [LARGE SCALE GENOMIC DNA]</scope>
    <source>
        <strain evidence="1 2">CCM 8828</strain>
    </source>
</reference>
<feature type="non-terminal residue" evidence="1">
    <location>
        <position position="97"/>
    </location>
</feature>
<comment type="caution">
    <text evidence="1">The sequence shown here is derived from an EMBL/GenBank/DDBJ whole genome shotgun (WGS) entry which is preliminary data.</text>
</comment>
<dbReference type="SUPFAM" id="SSF56935">
    <property type="entry name" value="Porins"/>
    <property type="match status" value="1"/>
</dbReference>
<dbReference type="Proteomes" id="UP000298340">
    <property type="component" value="Unassembled WGS sequence"/>
</dbReference>
<dbReference type="EMBL" id="QWDN01001307">
    <property type="protein sequence ID" value="TEB40437.1"/>
    <property type="molecule type" value="Genomic_DNA"/>
</dbReference>
<dbReference type="AlphaFoldDB" id="A0A4Y7U1X8"/>
<evidence type="ECO:0000313" key="2">
    <source>
        <dbReference type="Proteomes" id="UP000298340"/>
    </source>
</evidence>
<accession>A0A4Y7U1X8</accession>
<feature type="non-terminal residue" evidence="1">
    <location>
        <position position="1"/>
    </location>
</feature>